<evidence type="ECO:0000313" key="2">
    <source>
        <dbReference type="Proteomes" id="UP000694864"/>
    </source>
</evidence>
<dbReference type="GeneID" id="104709334"/>
<feature type="compositionally biased region" description="Polar residues" evidence="1">
    <location>
        <begin position="296"/>
        <end position="324"/>
    </location>
</feature>
<dbReference type="PANTHER" id="PTHR47481:SF22">
    <property type="entry name" value="RETROTRANSPOSON GAG DOMAIN-CONTAINING PROTEIN"/>
    <property type="match status" value="1"/>
</dbReference>
<sequence length="332" mass="37062">MSQSDNSPVNTTVNATSETVTPNSEALLNVNMTNVTRLTSTNYIMWSRQVYALIDGYGLASYLEGSKALHADTIMIDGTSSPNPAYINCLRQDKLLYSALLGAISISIVPIISRAHTTDEIWTTLASTYAKPSRGHIRQIKIQHKNWKKDTKTIDAYLQGLTTRFDELALLSKPLDHEDQVELILEGLPEEYKTIIDQVEGHDTPPNLTELHEKLINHESKLLTTQPLMTTPISTHIALPQRTNTNPRSQHRFTPRNNNWTPSSRHPNDFREPRPYLGCNAPKPSYGRTNHRPARWSSQSDNCPRSGRGSTNELGSPASQSTGIRLSPTCIP</sequence>
<dbReference type="Proteomes" id="UP000694864">
    <property type="component" value="Chromosome 8"/>
</dbReference>
<protein>
    <submittedName>
        <fullName evidence="3">Uncharacterized protein LOC104709334</fullName>
    </submittedName>
</protein>
<reference evidence="2" key="1">
    <citation type="journal article" date="2014" name="Nat. Commun.">
        <title>The emerging biofuel crop Camelina sativa retains a highly undifferentiated hexaploid genome structure.</title>
        <authorList>
            <person name="Kagale S."/>
            <person name="Koh C."/>
            <person name="Nixon J."/>
            <person name="Bollina V."/>
            <person name="Clarke W.E."/>
            <person name="Tuteja R."/>
            <person name="Spillane C."/>
            <person name="Robinson S.J."/>
            <person name="Links M.G."/>
            <person name="Clarke C."/>
            <person name="Higgins E.E."/>
            <person name="Huebert T."/>
            <person name="Sharpe A.G."/>
            <person name="Parkin I.A."/>
        </authorList>
    </citation>
    <scope>NUCLEOTIDE SEQUENCE [LARGE SCALE GENOMIC DNA]</scope>
    <source>
        <strain evidence="2">cv. DH55</strain>
    </source>
</reference>
<reference evidence="3" key="2">
    <citation type="submission" date="2025-08" db="UniProtKB">
        <authorList>
            <consortium name="RefSeq"/>
        </authorList>
    </citation>
    <scope>IDENTIFICATION</scope>
    <source>
        <tissue evidence="3">Leaf</tissue>
    </source>
</reference>
<feature type="compositionally biased region" description="Polar residues" evidence="1">
    <location>
        <begin position="255"/>
        <end position="265"/>
    </location>
</feature>
<proteinExistence type="predicted"/>
<feature type="region of interest" description="Disordered" evidence="1">
    <location>
        <begin position="235"/>
        <end position="332"/>
    </location>
</feature>
<name>A0ABM0TCN6_CAMSA</name>
<accession>A0ABM0TCN6</accession>
<organism evidence="2 3">
    <name type="scientific">Camelina sativa</name>
    <name type="common">False flax</name>
    <name type="synonym">Myagrum sativum</name>
    <dbReference type="NCBI Taxonomy" id="90675"/>
    <lineage>
        <taxon>Eukaryota</taxon>
        <taxon>Viridiplantae</taxon>
        <taxon>Streptophyta</taxon>
        <taxon>Embryophyta</taxon>
        <taxon>Tracheophyta</taxon>
        <taxon>Spermatophyta</taxon>
        <taxon>Magnoliopsida</taxon>
        <taxon>eudicotyledons</taxon>
        <taxon>Gunneridae</taxon>
        <taxon>Pentapetalae</taxon>
        <taxon>rosids</taxon>
        <taxon>malvids</taxon>
        <taxon>Brassicales</taxon>
        <taxon>Brassicaceae</taxon>
        <taxon>Camelineae</taxon>
        <taxon>Camelina</taxon>
    </lineage>
</organism>
<dbReference type="RefSeq" id="XP_010424268.1">
    <property type="nucleotide sequence ID" value="XM_010425966.1"/>
</dbReference>
<dbReference type="Pfam" id="PF14223">
    <property type="entry name" value="Retrotran_gag_2"/>
    <property type="match status" value="1"/>
</dbReference>
<evidence type="ECO:0000256" key="1">
    <source>
        <dbReference type="SAM" id="MobiDB-lite"/>
    </source>
</evidence>
<gene>
    <name evidence="3" type="primary">LOC104709334</name>
</gene>
<evidence type="ECO:0000313" key="3">
    <source>
        <dbReference type="RefSeq" id="XP_010424268.1"/>
    </source>
</evidence>
<feature type="region of interest" description="Disordered" evidence="1">
    <location>
        <begin position="1"/>
        <end position="20"/>
    </location>
</feature>
<keyword evidence="2" id="KW-1185">Reference proteome</keyword>
<dbReference type="PANTHER" id="PTHR47481">
    <property type="match status" value="1"/>
</dbReference>